<evidence type="ECO:0000313" key="1">
    <source>
        <dbReference type="EMBL" id="MBB5985762.1"/>
    </source>
</evidence>
<keyword evidence="2" id="KW-1185">Reference proteome</keyword>
<comment type="caution">
    <text evidence="1">The sequence shown here is derived from an EMBL/GenBank/DDBJ whole genome shotgun (WGS) entry which is preliminary data.</text>
</comment>
<accession>A0ABR6NGK0</accession>
<dbReference type="Proteomes" id="UP001138540">
    <property type="component" value="Unassembled WGS sequence"/>
</dbReference>
<evidence type="ECO:0000313" key="2">
    <source>
        <dbReference type="Proteomes" id="UP001138540"/>
    </source>
</evidence>
<gene>
    <name evidence="1" type="ORF">HNP60_001736</name>
</gene>
<protein>
    <submittedName>
        <fullName evidence="1">Uncharacterized protein</fullName>
    </submittedName>
</protein>
<reference evidence="1 2" key="1">
    <citation type="submission" date="2020-08" db="EMBL/GenBank/DDBJ databases">
        <title>Exploring microbial biodiversity for novel pathways involved in the catabolism of aromatic compounds derived from lignin.</title>
        <authorList>
            <person name="Elkins J."/>
        </authorList>
    </citation>
    <scope>NUCLEOTIDE SEQUENCE [LARGE SCALE GENOMIC DNA]</scope>
    <source>
        <strain evidence="1 2">B1D3A</strain>
    </source>
</reference>
<dbReference type="EMBL" id="JACHKA010000001">
    <property type="protein sequence ID" value="MBB5985762.1"/>
    <property type="molecule type" value="Genomic_DNA"/>
</dbReference>
<sequence length="68" mass="7570">MRWLALPERRARQLRRFRRRTWLLVALCFVARGADAALGLDLIEHIPPVAAQDAATCPHDARHSGAGA</sequence>
<name>A0ABR6NGK0_9SPHN</name>
<dbReference type="RefSeq" id="WP_184215011.1">
    <property type="nucleotide sequence ID" value="NZ_JACHKA010000001.1"/>
</dbReference>
<proteinExistence type="predicted"/>
<organism evidence="1 2">
    <name type="scientific">Sphingobium lignivorans</name>
    <dbReference type="NCBI Taxonomy" id="2735886"/>
    <lineage>
        <taxon>Bacteria</taxon>
        <taxon>Pseudomonadati</taxon>
        <taxon>Pseudomonadota</taxon>
        <taxon>Alphaproteobacteria</taxon>
        <taxon>Sphingomonadales</taxon>
        <taxon>Sphingomonadaceae</taxon>
        <taxon>Sphingobium</taxon>
    </lineage>
</organism>